<dbReference type="InterPro" id="IPR011767">
    <property type="entry name" value="GLR_AS"/>
</dbReference>
<dbReference type="EMBL" id="CP115667">
    <property type="protein sequence ID" value="WBW49613.1"/>
    <property type="molecule type" value="Genomic_DNA"/>
</dbReference>
<proteinExistence type="predicted"/>
<dbReference type="PROSITE" id="PS51354">
    <property type="entry name" value="GLUTAREDOXIN_2"/>
    <property type="match status" value="1"/>
</dbReference>
<name>A0ABY7QTX6_9FIRM</name>
<dbReference type="Gene3D" id="3.40.30.10">
    <property type="entry name" value="Glutaredoxin"/>
    <property type="match status" value="1"/>
</dbReference>
<reference evidence="2 3" key="1">
    <citation type="submission" date="2023-01" db="EMBL/GenBank/DDBJ databases">
        <authorList>
            <person name="Lee S.H."/>
            <person name="Jung H.S."/>
            <person name="Yun J.U."/>
        </authorList>
    </citation>
    <scope>NUCLEOTIDE SEQUENCE [LARGE SCALE GENOMIC DNA]</scope>
    <source>
        <strain evidence="2 3">CBA3646</strain>
    </source>
</reference>
<dbReference type="InterPro" id="IPR050983">
    <property type="entry name" value="GST_Omega/HSP26"/>
</dbReference>
<evidence type="ECO:0000313" key="3">
    <source>
        <dbReference type="Proteomes" id="UP001210339"/>
    </source>
</evidence>
<dbReference type="PANTHER" id="PTHR43968">
    <property type="match status" value="1"/>
</dbReference>
<dbReference type="PROSITE" id="PS00195">
    <property type="entry name" value="GLUTAREDOXIN_1"/>
    <property type="match status" value="1"/>
</dbReference>
<dbReference type="Pfam" id="PF13417">
    <property type="entry name" value="GST_N_3"/>
    <property type="match status" value="1"/>
</dbReference>
<dbReference type="PANTHER" id="PTHR43968:SF6">
    <property type="entry name" value="GLUTATHIONE S-TRANSFERASE OMEGA"/>
    <property type="match status" value="1"/>
</dbReference>
<dbReference type="CDD" id="cd00570">
    <property type="entry name" value="GST_N_family"/>
    <property type="match status" value="1"/>
</dbReference>
<dbReference type="SUPFAM" id="SSF52833">
    <property type="entry name" value="Thioredoxin-like"/>
    <property type="match status" value="1"/>
</dbReference>
<dbReference type="Proteomes" id="UP001210339">
    <property type="component" value="Chromosome"/>
</dbReference>
<dbReference type="InterPro" id="IPR036249">
    <property type="entry name" value="Thioredoxin-like_sf"/>
</dbReference>
<evidence type="ECO:0000313" key="2">
    <source>
        <dbReference type="EMBL" id="WBW49613.1"/>
    </source>
</evidence>
<dbReference type="InterPro" id="IPR004045">
    <property type="entry name" value="Glutathione_S-Trfase_N"/>
</dbReference>
<dbReference type="PROSITE" id="PS50404">
    <property type="entry name" value="GST_NTER"/>
    <property type="match status" value="1"/>
</dbReference>
<keyword evidence="3" id="KW-1185">Reference proteome</keyword>
<organism evidence="2 3">
    <name type="scientific">Peptoniphilus equinus</name>
    <dbReference type="NCBI Taxonomy" id="3016343"/>
    <lineage>
        <taxon>Bacteria</taxon>
        <taxon>Bacillati</taxon>
        <taxon>Bacillota</taxon>
        <taxon>Tissierellia</taxon>
        <taxon>Tissierellales</taxon>
        <taxon>Peptoniphilaceae</taxon>
        <taxon>Peptoniphilus</taxon>
    </lineage>
</organism>
<protein>
    <submittedName>
        <fullName evidence="2">Glutathione S-transferase N-terminal domain-containing protein</fullName>
    </submittedName>
</protein>
<sequence length="80" mass="8958">MENYKLYVGTHCPFCKKVESFIDEKGIEGVEIINVDENPDLRDALVEKGGKRQVPALEADGSILYESMDIIAYLNEHKGA</sequence>
<gene>
    <name evidence="2" type="ORF">O6R05_06340</name>
</gene>
<evidence type="ECO:0000259" key="1">
    <source>
        <dbReference type="PROSITE" id="PS50404"/>
    </source>
</evidence>
<feature type="domain" description="GST N-terminal" evidence="1">
    <location>
        <begin position="2"/>
        <end position="80"/>
    </location>
</feature>
<dbReference type="RefSeq" id="WP_271191145.1">
    <property type="nucleotide sequence ID" value="NZ_CP115667.1"/>
</dbReference>
<accession>A0ABY7QTX6</accession>